<feature type="binding site" evidence="6">
    <location>
        <position position="261"/>
    </location>
    <ligand>
        <name>(6S)-NADPHX</name>
        <dbReference type="ChEBI" id="CHEBI:64076"/>
    </ligand>
</feature>
<dbReference type="GO" id="GO:0110051">
    <property type="term" value="P:metabolite repair"/>
    <property type="evidence" value="ECO:0007669"/>
    <property type="project" value="TreeGrafter"/>
</dbReference>
<evidence type="ECO:0000313" key="10">
    <source>
        <dbReference type="Proteomes" id="UP000238650"/>
    </source>
</evidence>
<proteinExistence type="inferred from homology"/>
<dbReference type="CDD" id="cd01171">
    <property type="entry name" value="YXKO-related"/>
    <property type="match status" value="1"/>
</dbReference>
<comment type="similarity">
    <text evidence="6">Belongs to the NnrD/CARKD family.</text>
</comment>
<feature type="binding site" evidence="6">
    <location>
        <begin position="231"/>
        <end position="235"/>
    </location>
    <ligand>
        <name>AMP</name>
        <dbReference type="ChEBI" id="CHEBI:456215"/>
    </ligand>
</feature>
<keyword evidence="3 6" id="KW-0521">NADP</keyword>
<feature type="binding site" evidence="6">
    <location>
        <position position="44"/>
    </location>
    <ligand>
        <name>(6S)-NADPHX</name>
        <dbReference type="ChEBI" id="CHEBI:64076"/>
    </ligand>
</feature>
<dbReference type="InterPro" id="IPR029056">
    <property type="entry name" value="Ribokinase-like"/>
</dbReference>
<feature type="binding site" evidence="6">
    <location>
        <position position="171"/>
    </location>
    <ligand>
        <name>(6S)-NADPHX</name>
        <dbReference type="ChEBI" id="CHEBI:64076"/>
    </ligand>
</feature>
<comment type="caution">
    <text evidence="9">The sequence shown here is derived from an EMBL/GenBank/DDBJ whole genome shotgun (WGS) entry which is preliminary data.</text>
</comment>
<dbReference type="InterPro" id="IPR000631">
    <property type="entry name" value="CARKD"/>
</dbReference>
<evidence type="ECO:0000256" key="3">
    <source>
        <dbReference type="ARBA" id="ARBA00022857"/>
    </source>
</evidence>
<comment type="subunit">
    <text evidence="6">Homotetramer.</text>
</comment>
<dbReference type="PROSITE" id="PS51383">
    <property type="entry name" value="YJEF_C_3"/>
    <property type="match status" value="1"/>
</dbReference>
<dbReference type="AlphaFoldDB" id="A0A2S9QNC2"/>
<evidence type="ECO:0000256" key="6">
    <source>
        <dbReference type="HAMAP-Rule" id="MF_01965"/>
    </source>
</evidence>
<accession>A0A2S9QNC2</accession>
<gene>
    <name evidence="6" type="primary">nnrD</name>
    <name evidence="9" type="ORF">B4915_09550</name>
</gene>
<keyword evidence="2 6" id="KW-0067">ATP-binding</keyword>
<name>A0A2S9QNC2_9MICO</name>
<dbReference type="PANTHER" id="PTHR12592">
    <property type="entry name" value="ATP-DEPENDENT (S)-NAD(P)H-HYDRATE DEHYDRATASE FAMILY MEMBER"/>
    <property type="match status" value="1"/>
</dbReference>
<feature type="region of interest" description="Disordered" evidence="7">
    <location>
        <begin position="187"/>
        <end position="210"/>
    </location>
</feature>
<dbReference type="OrthoDB" id="9806925at2"/>
<dbReference type="HAMAP" id="MF_01965">
    <property type="entry name" value="NADHX_dehydratase"/>
    <property type="match status" value="1"/>
</dbReference>
<evidence type="ECO:0000256" key="4">
    <source>
        <dbReference type="ARBA" id="ARBA00023027"/>
    </source>
</evidence>
<dbReference type="RefSeq" id="WP_105805550.1">
    <property type="nucleotide sequence ID" value="NZ_MWZD01000017.1"/>
</dbReference>
<keyword evidence="4 6" id="KW-0520">NAD</keyword>
<dbReference type="GO" id="GO:0052855">
    <property type="term" value="F:ADP-dependent NAD(P)H-hydrate dehydratase activity"/>
    <property type="evidence" value="ECO:0007669"/>
    <property type="project" value="UniProtKB-UniRule"/>
</dbReference>
<evidence type="ECO:0000256" key="5">
    <source>
        <dbReference type="ARBA" id="ARBA00023239"/>
    </source>
</evidence>
<evidence type="ECO:0000313" key="9">
    <source>
        <dbReference type="EMBL" id="PRI11094.1"/>
    </source>
</evidence>
<sequence length="354" mass="35252">MSGVPVTWSSERARGWLRVPGPRDDKYRRGVLGMRTGSARYPGAAVLGVTAAWRTGVGLLRYAPPREERLPPHGLPSPAAAVLAARPETVIGAGTDGCAAWVIGSGTDPAERGEAERAALVELLGSGSPIVVDAGALDLVAPGAERGADAARDGSLGAGGALRGPAIVTPHAGEFARMWDTTFGSPLPEAWPGRDAPAAEPGSAREAEAETARAEAALRLAARIGATVLLKGSRTLLASPGGTLLACGPATPWLATAGTGDVLAGILGALLAAHADAVREDPELLAPIGATAALLHDAAARRASGCPEDGSAAEGTTAGRPVTALDVAEAIPHACAALAGTAETDPAARAAGKP</sequence>
<comment type="cofactor">
    <cofactor evidence="6">
        <name>Mg(2+)</name>
        <dbReference type="ChEBI" id="CHEBI:18420"/>
    </cofactor>
</comment>
<comment type="catalytic activity">
    <reaction evidence="6">
        <text>(6S)-NADHX + ADP = AMP + phosphate + NADH + H(+)</text>
        <dbReference type="Rhea" id="RHEA:32223"/>
        <dbReference type="ChEBI" id="CHEBI:15378"/>
        <dbReference type="ChEBI" id="CHEBI:43474"/>
        <dbReference type="ChEBI" id="CHEBI:57945"/>
        <dbReference type="ChEBI" id="CHEBI:64074"/>
        <dbReference type="ChEBI" id="CHEBI:456215"/>
        <dbReference type="ChEBI" id="CHEBI:456216"/>
        <dbReference type="EC" id="4.2.1.136"/>
    </reaction>
</comment>
<feature type="binding site" evidence="6">
    <location>
        <position position="106"/>
    </location>
    <ligand>
        <name>(6S)-NADPHX</name>
        <dbReference type="ChEBI" id="CHEBI:64076"/>
    </ligand>
</feature>
<keyword evidence="10" id="KW-1185">Reference proteome</keyword>
<dbReference type="InterPro" id="IPR017953">
    <property type="entry name" value="Carbohydrate_kinase_pred_CS"/>
</dbReference>
<reference evidence="9 10" key="1">
    <citation type="journal article" date="2017" name="New Microbes New Infect">
        <title>Genome sequence of 'Leucobacter massiliensis' sp. nov. isolated from human pharynx after travel to the 2014 Hajj.</title>
        <authorList>
            <person name="Leangapichart T."/>
            <person name="Gautret P."/>
            <person name="Nguyen T.T."/>
            <person name="Armstrong N."/>
            <person name="Rolain J.M."/>
        </authorList>
    </citation>
    <scope>NUCLEOTIDE SEQUENCE [LARGE SCALE GENOMIC DNA]</scope>
    <source>
        <strain evidence="9 10">122RC15</strain>
    </source>
</reference>
<dbReference type="SUPFAM" id="SSF53613">
    <property type="entry name" value="Ribokinase-like"/>
    <property type="match status" value="1"/>
</dbReference>
<dbReference type="PANTHER" id="PTHR12592:SF0">
    <property type="entry name" value="ATP-DEPENDENT (S)-NAD(P)H-HYDRATE DEHYDRATASE"/>
    <property type="match status" value="1"/>
</dbReference>
<organism evidence="9 10">
    <name type="scientific">Leucobacter massiliensis</name>
    <dbReference type="NCBI Taxonomy" id="1686285"/>
    <lineage>
        <taxon>Bacteria</taxon>
        <taxon>Bacillati</taxon>
        <taxon>Actinomycetota</taxon>
        <taxon>Actinomycetes</taxon>
        <taxon>Micrococcales</taxon>
        <taxon>Microbacteriaceae</taxon>
        <taxon>Leucobacter</taxon>
    </lineage>
</organism>
<evidence type="ECO:0000256" key="2">
    <source>
        <dbReference type="ARBA" id="ARBA00022840"/>
    </source>
</evidence>
<evidence type="ECO:0000256" key="7">
    <source>
        <dbReference type="SAM" id="MobiDB-lite"/>
    </source>
</evidence>
<comment type="function">
    <text evidence="6">Catalyzes the dehydration of the S-form of NAD(P)HX at the expense of ADP, which is converted to AMP. Together with NAD(P)HX epimerase, which catalyzes the epimerization of the S- and R-forms, the enzyme allows the repair of both epimers of NAD(P)HX, a damaged form of NAD(P)H that is a result of enzymatic or heat-dependent hydration.</text>
</comment>
<comment type="catalytic activity">
    <reaction evidence="6">
        <text>(6S)-NADPHX + ADP = AMP + phosphate + NADPH + H(+)</text>
        <dbReference type="Rhea" id="RHEA:32235"/>
        <dbReference type="ChEBI" id="CHEBI:15378"/>
        <dbReference type="ChEBI" id="CHEBI:43474"/>
        <dbReference type="ChEBI" id="CHEBI:57783"/>
        <dbReference type="ChEBI" id="CHEBI:64076"/>
        <dbReference type="ChEBI" id="CHEBI:456215"/>
        <dbReference type="ChEBI" id="CHEBI:456216"/>
        <dbReference type="EC" id="4.2.1.136"/>
    </reaction>
</comment>
<dbReference type="PROSITE" id="PS01050">
    <property type="entry name" value="YJEF_C_2"/>
    <property type="match status" value="1"/>
</dbReference>
<dbReference type="Pfam" id="PF01256">
    <property type="entry name" value="Carb_kinase"/>
    <property type="match status" value="1"/>
</dbReference>
<evidence type="ECO:0000259" key="8">
    <source>
        <dbReference type="PROSITE" id="PS51383"/>
    </source>
</evidence>
<dbReference type="EMBL" id="MWZD01000017">
    <property type="protein sequence ID" value="PRI11094.1"/>
    <property type="molecule type" value="Genomic_DNA"/>
</dbReference>
<evidence type="ECO:0000256" key="1">
    <source>
        <dbReference type="ARBA" id="ARBA00022741"/>
    </source>
</evidence>
<keyword evidence="1 6" id="KW-0547">Nucleotide-binding</keyword>
<dbReference type="Proteomes" id="UP000238650">
    <property type="component" value="Unassembled WGS sequence"/>
</dbReference>
<feature type="domain" description="YjeF C-terminal" evidence="8">
    <location>
        <begin position="9"/>
        <end position="338"/>
    </location>
</feature>
<dbReference type="Gene3D" id="3.40.1190.20">
    <property type="match status" value="1"/>
</dbReference>
<keyword evidence="5 6" id="KW-0456">Lyase</keyword>
<dbReference type="EC" id="4.2.1.136" evidence="6"/>
<protein>
    <recommendedName>
        <fullName evidence="6">ADP-dependent (S)-NAD(P)H-hydrate dehydratase</fullName>
        <ecNumber evidence="6">4.2.1.136</ecNumber>
    </recommendedName>
    <alternativeName>
        <fullName evidence="6">ADP-dependent NAD(P)HX dehydratase</fullName>
    </alternativeName>
</protein>
<dbReference type="GO" id="GO:0005524">
    <property type="term" value="F:ATP binding"/>
    <property type="evidence" value="ECO:0007669"/>
    <property type="project" value="UniProtKB-KW"/>
</dbReference>
<dbReference type="GO" id="GO:0052856">
    <property type="term" value="F:NAD(P)HX epimerase activity"/>
    <property type="evidence" value="ECO:0007669"/>
    <property type="project" value="TreeGrafter"/>
</dbReference>
<feature type="binding site" evidence="6">
    <location>
        <position position="260"/>
    </location>
    <ligand>
        <name>AMP</name>
        <dbReference type="ChEBI" id="CHEBI:456215"/>
    </ligand>
</feature>
<dbReference type="GO" id="GO:0046496">
    <property type="term" value="P:nicotinamide nucleotide metabolic process"/>
    <property type="evidence" value="ECO:0007669"/>
    <property type="project" value="UniProtKB-UniRule"/>
</dbReference>